<reference evidence="2" key="1">
    <citation type="submission" date="2022-01" db="EMBL/GenBank/DDBJ databases">
        <authorList>
            <person name="Lagorce A."/>
        </authorList>
    </citation>
    <scope>NUCLEOTIDE SEQUENCE</scope>
    <source>
        <strain evidence="2">Th15_F1_A12</strain>
    </source>
</reference>
<proteinExistence type="predicted"/>
<keyword evidence="5" id="KW-1185">Reference proteome</keyword>
<evidence type="ECO:0000313" key="4">
    <source>
        <dbReference type="Proteomes" id="UP001295462"/>
    </source>
</evidence>
<dbReference type="Proteomes" id="UP001295462">
    <property type="component" value="Unassembled WGS sequence"/>
</dbReference>
<dbReference type="AlphaFoldDB" id="A0AAU9QFS3"/>
<feature type="compositionally biased region" description="Basic and acidic residues" evidence="1">
    <location>
        <begin position="10"/>
        <end position="24"/>
    </location>
</feature>
<comment type="caution">
    <text evidence="2">The sequence shown here is derived from an EMBL/GenBank/DDBJ whole genome shotgun (WGS) entry which is preliminary data.</text>
</comment>
<feature type="region of interest" description="Disordered" evidence="1">
    <location>
        <begin position="1"/>
        <end position="24"/>
    </location>
</feature>
<gene>
    <name evidence="3" type="ORF">ACGRHZ_27255</name>
    <name evidence="2" type="ORF">THF1A12_1050006</name>
</gene>
<reference evidence="3 5" key="2">
    <citation type="submission" date="2024-10" db="EMBL/GenBank/DDBJ databases">
        <authorList>
            <person name="Yibar A."/>
            <person name="Saticioglu I.B."/>
            <person name="Duman M."/>
            <person name="Ajmi N."/>
            <person name="Gurler F."/>
            <person name="Ay H."/>
            <person name="Onuk E."/>
            <person name="Guler S."/>
            <person name="Romalde J.L."/>
        </authorList>
    </citation>
    <scope>NUCLEOTIDE SEQUENCE [LARGE SCALE GENOMIC DNA]</scope>
    <source>
        <strain evidence="3 5">1-TCBS-A</strain>
    </source>
</reference>
<name>A0AAU9QFS3_9VIBR</name>
<sequence length="48" mass="5987">MEKHTRKRSKQQEEYDKRQGHARRRIEIMHELKQLGLDPFKDDKLLIR</sequence>
<dbReference type="RefSeq" id="WP_155398296.1">
    <property type="nucleotide sequence ID" value="NZ_CAKMTS010000013.1"/>
</dbReference>
<dbReference type="EMBL" id="CAKMUD010000008">
    <property type="protein sequence ID" value="CAH1570102.1"/>
    <property type="molecule type" value="Genomic_DNA"/>
</dbReference>
<organism evidence="2 4">
    <name type="scientific">Vibrio jasicida</name>
    <dbReference type="NCBI Taxonomy" id="766224"/>
    <lineage>
        <taxon>Bacteria</taxon>
        <taxon>Pseudomonadati</taxon>
        <taxon>Pseudomonadota</taxon>
        <taxon>Gammaproteobacteria</taxon>
        <taxon>Vibrionales</taxon>
        <taxon>Vibrionaceae</taxon>
        <taxon>Vibrio</taxon>
    </lineage>
</organism>
<evidence type="ECO:0000256" key="1">
    <source>
        <dbReference type="SAM" id="MobiDB-lite"/>
    </source>
</evidence>
<protein>
    <submittedName>
        <fullName evidence="2">Uncharacterized protein</fullName>
    </submittedName>
</protein>
<evidence type="ECO:0000313" key="5">
    <source>
        <dbReference type="Proteomes" id="UP001607221"/>
    </source>
</evidence>
<evidence type="ECO:0000313" key="2">
    <source>
        <dbReference type="EMBL" id="CAH1570102.1"/>
    </source>
</evidence>
<dbReference type="Proteomes" id="UP001607221">
    <property type="component" value="Unassembled WGS sequence"/>
</dbReference>
<dbReference type="EMBL" id="JBIHSE010000005">
    <property type="protein sequence ID" value="MFH0274971.1"/>
    <property type="molecule type" value="Genomic_DNA"/>
</dbReference>
<accession>A0AAU9QFS3</accession>
<evidence type="ECO:0000313" key="3">
    <source>
        <dbReference type="EMBL" id="MFH0274971.1"/>
    </source>
</evidence>